<keyword evidence="1" id="KW-0175">Coiled coil</keyword>
<protein>
    <submittedName>
        <fullName evidence="3">Uncharacterized protein</fullName>
    </submittedName>
</protein>
<dbReference type="STRING" id="97972.A0A2V1CXJ4"/>
<feature type="coiled-coil region" evidence="1">
    <location>
        <begin position="15"/>
        <end position="42"/>
    </location>
</feature>
<accession>A0A2V1CXJ4</accession>
<feature type="region of interest" description="Disordered" evidence="2">
    <location>
        <begin position="194"/>
        <end position="213"/>
    </location>
</feature>
<reference evidence="3 4" key="1">
    <citation type="journal article" date="2018" name="Sci. Rep.">
        <title>Comparative genomics provides insights into the lifestyle and reveals functional heterogeneity of dark septate endophytic fungi.</title>
        <authorList>
            <person name="Knapp D.G."/>
            <person name="Nemeth J.B."/>
            <person name="Barry K."/>
            <person name="Hainaut M."/>
            <person name="Henrissat B."/>
            <person name="Johnson J."/>
            <person name="Kuo A."/>
            <person name="Lim J.H.P."/>
            <person name="Lipzen A."/>
            <person name="Nolan M."/>
            <person name="Ohm R.A."/>
            <person name="Tamas L."/>
            <person name="Grigoriev I.V."/>
            <person name="Spatafora J.W."/>
            <person name="Nagy L.G."/>
            <person name="Kovacs G.M."/>
        </authorList>
    </citation>
    <scope>NUCLEOTIDE SEQUENCE [LARGE SCALE GENOMIC DNA]</scope>
    <source>
        <strain evidence="3 4">DSE2036</strain>
    </source>
</reference>
<evidence type="ECO:0000313" key="4">
    <source>
        <dbReference type="Proteomes" id="UP000244855"/>
    </source>
</evidence>
<dbReference type="OrthoDB" id="3765586at2759"/>
<gene>
    <name evidence="3" type="ORF">DM02DRAFT_647573</name>
</gene>
<proteinExistence type="predicted"/>
<keyword evidence="4" id="KW-1185">Reference proteome</keyword>
<dbReference type="EMBL" id="KZ806296">
    <property type="protein sequence ID" value="PVH90458.1"/>
    <property type="molecule type" value="Genomic_DNA"/>
</dbReference>
<evidence type="ECO:0000313" key="3">
    <source>
        <dbReference type="EMBL" id="PVH90458.1"/>
    </source>
</evidence>
<dbReference type="Proteomes" id="UP000244855">
    <property type="component" value="Unassembled WGS sequence"/>
</dbReference>
<organism evidence="3 4">
    <name type="scientific">Periconia macrospinosa</name>
    <dbReference type="NCBI Taxonomy" id="97972"/>
    <lineage>
        <taxon>Eukaryota</taxon>
        <taxon>Fungi</taxon>
        <taxon>Dikarya</taxon>
        <taxon>Ascomycota</taxon>
        <taxon>Pezizomycotina</taxon>
        <taxon>Dothideomycetes</taxon>
        <taxon>Pleosporomycetidae</taxon>
        <taxon>Pleosporales</taxon>
        <taxon>Massarineae</taxon>
        <taxon>Periconiaceae</taxon>
        <taxon>Periconia</taxon>
    </lineage>
</organism>
<sequence length="234" mass="27148">MQGATSLAQLEKDDRDTYRWEYEEYKEKLAKYEKHKKSLTTMNSEIGKTVAKRHLFLLKDETTPYDRMTKLKLHFAPTDSTRKREVAAKYTDLKTPPKGKKIEEWLRQWVEVTNQCKDLDLPEIFEQRAQEDFLIAAKQIDPEFAAAALRDLYRLEVQGKIDNIPTLEEYVTEFTNYLRKSRPTSIGLSANAAELNAQKPQNDGEVPMWESPSYDPKLLVLERESPKASEELSG</sequence>
<evidence type="ECO:0000256" key="1">
    <source>
        <dbReference type="SAM" id="Coils"/>
    </source>
</evidence>
<name>A0A2V1CXJ4_9PLEO</name>
<dbReference type="AlphaFoldDB" id="A0A2V1CXJ4"/>
<evidence type="ECO:0000256" key="2">
    <source>
        <dbReference type="SAM" id="MobiDB-lite"/>
    </source>
</evidence>